<name>A0ABW5ATD5_9FLAO</name>
<dbReference type="Pfam" id="PF13585">
    <property type="entry name" value="CHU_C"/>
    <property type="match status" value="1"/>
</dbReference>
<evidence type="ECO:0000313" key="2">
    <source>
        <dbReference type="EMBL" id="MFD2186258.1"/>
    </source>
</evidence>
<protein>
    <submittedName>
        <fullName evidence="2">Gliding motility-associated C-terminal domain-containing protein</fullName>
    </submittedName>
</protein>
<proteinExistence type="predicted"/>
<keyword evidence="3" id="KW-1185">Reference proteome</keyword>
<gene>
    <name evidence="2" type="ORF">ACFSJT_05600</name>
</gene>
<organism evidence="2 3">
    <name type="scientific">Aquimarina celericrescens</name>
    <dbReference type="NCBI Taxonomy" id="1964542"/>
    <lineage>
        <taxon>Bacteria</taxon>
        <taxon>Pseudomonadati</taxon>
        <taxon>Bacteroidota</taxon>
        <taxon>Flavobacteriia</taxon>
        <taxon>Flavobacteriales</taxon>
        <taxon>Flavobacteriaceae</taxon>
        <taxon>Aquimarina</taxon>
    </lineage>
</organism>
<sequence>MRKKLNLISSIVCLTIFLFSSIKANGQFTIQGPEFYPCNTPTTCNSDNSNKNACVNQNSPNRAAIVRDITRTFPIDTEFILELSDADGTFSDTPLILTRFTTPVAISQNSDIDFNTPFPIPTNLSSDNYSMRVRAIIPGEDDIFSGESTEMSIAYFDSSNPITVNGVSAIGLCSGETVTLTATPSDFPEYQWAIDTDLTDNFVVIPGETGPTLSDVNQTGRYRVRIPLPTLCDGLVDGNEGFITLYDFDETTVQINEGPRVEYCPNDIKILTASIIDNDFTYEWFKDDVLQPQYAGGVINLPQSNFGGTYTLTITGSETCSIPTAPVEVINLGSDILTRPPPEIMLLPTEPTLILEITTNAPPGSTVEWFRNGISFQSALPTDVPEALSIEVTDTGVYTASVFANDSCPEPLEATTEVFEPVRFRTEIATLLDCDQDADTGTIGLDNLFGVTSTGKEVPITVDQLSLFDFEWFRAGVSTGDTETTISITQDDAGQVYVLDATLRNATFETARSNELIAEIIAQNLEITASSTSIPPGGTVLLTAPQSGSYTYEWFVIVNGENQLLVDGDTIVRGQGTSEIEVSIPGQYFVIISFADCNIESNILTIGDIAGETEIIPNIVTPNNDGINDNWLLPESLFNQQDVEVTIFDARGQVDFIGASYQNNWPIENSRSSGQNPIYYYIITRNNSVIRKGSITVMR</sequence>
<dbReference type="EMBL" id="JBHUHY010000003">
    <property type="protein sequence ID" value="MFD2186258.1"/>
    <property type="molecule type" value="Genomic_DNA"/>
</dbReference>
<comment type="caution">
    <text evidence="2">The sequence shown here is derived from an EMBL/GenBank/DDBJ whole genome shotgun (WGS) entry which is preliminary data.</text>
</comment>
<accession>A0ABW5ATD5</accession>
<dbReference type="RefSeq" id="WP_378319236.1">
    <property type="nucleotide sequence ID" value="NZ_JBHUHY010000003.1"/>
</dbReference>
<reference evidence="3" key="1">
    <citation type="journal article" date="2019" name="Int. J. Syst. Evol. Microbiol.">
        <title>The Global Catalogue of Microorganisms (GCM) 10K type strain sequencing project: providing services to taxonomists for standard genome sequencing and annotation.</title>
        <authorList>
            <consortium name="The Broad Institute Genomics Platform"/>
            <consortium name="The Broad Institute Genome Sequencing Center for Infectious Disease"/>
            <person name="Wu L."/>
            <person name="Ma J."/>
        </authorList>
    </citation>
    <scope>NUCLEOTIDE SEQUENCE [LARGE SCALE GENOMIC DNA]</scope>
    <source>
        <strain evidence="3">DT92</strain>
    </source>
</reference>
<dbReference type="Proteomes" id="UP001597344">
    <property type="component" value="Unassembled WGS sequence"/>
</dbReference>
<keyword evidence="1" id="KW-0732">Signal</keyword>
<evidence type="ECO:0000256" key="1">
    <source>
        <dbReference type="SAM" id="SignalP"/>
    </source>
</evidence>
<evidence type="ECO:0000313" key="3">
    <source>
        <dbReference type="Proteomes" id="UP001597344"/>
    </source>
</evidence>
<feature type="chain" id="PRO_5046833693" evidence="1">
    <location>
        <begin position="25"/>
        <end position="699"/>
    </location>
</feature>
<feature type="signal peptide" evidence="1">
    <location>
        <begin position="1"/>
        <end position="24"/>
    </location>
</feature>